<dbReference type="InterPro" id="IPR011990">
    <property type="entry name" value="TPR-like_helical_dom_sf"/>
</dbReference>
<evidence type="ECO:0000259" key="1">
    <source>
        <dbReference type="PROSITE" id="PS50181"/>
    </source>
</evidence>
<dbReference type="RefSeq" id="XP_013019407.1">
    <property type="nucleotide sequence ID" value="XM_013163953.1"/>
</dbReference>
<dbReference type="PANTHER" id="PTHR16134:SF119">
    <property type="entry name" value="AT02038P-RELATED"/>
    <property type="match status" value="1"/>
</dbReference>
<dbReference type="InterPro" id="IPR036047">
    <property type="entry name" value="F-box-like_dom_sf"/>
</dbReference>
<dbReference type="OrthoDB" id="629492at2759"/>
<protein>
    <submittedName>
        <fullName evidence="2">F-box protein Pof3</fullName>
    </submittedName>
</protein>
<dbReference type="Proteomes" id="UP000016088">
    <property type="component" value="Unassembled WGS sequence"/>
</dbReference>
<dbReference type="AlphaFoldDB" id="S9PXD9"/>
<dbReference type="eggNOG" id="ENOG502SA77">
    <property type="taxonomic scope" value="Eukaryota"/>
</dbReference>
<dbReference type="SUPFAM" id="SSF81383">
    <property type="entry name" value="F-box domain"/>
    <property type="match status" value="1"/>
</dbReference>
<dbReference type="EMBL" id="KE503207">
    <property type="protein sequence ID" value="EPX72113.1"/>
    <property type="molecule type" value="Genomic_DNA"/>
</dbReference>
<dbReference type="SMART" id="SM00367">
    <property type="entry name" value="LRR_CC"/>
    <property type="match status" value="1"/>
</dbReference>
<dbReference type="SMART" id="SM00256">
    <property type="entry name" value="FBOX"/>
    <property type="match status" value="1"/>
</dbReference>
<dbReference type="GO" id="GO:0007535">
    <property type="term" value="P:donor selection"/>
    <property type="evidence" value="ECO:0007669"/>
    <property type="project" value="EnsemblFungi"/>
</dbReference>
<sequence length="577" mass="66482">MNNYQIKHWREKTKHYLLKRRYEDALAYITSCIEQEPNPVIDLFEIRAIVLKEMGLYEEAQADAQRMINLNQRNARGYLRLAQLLQYDGFNSKADHVYMQGLKYVHKLDPMRQKLKIASTQLLQRMQKTRPVQDLFSLLPREILLNIFQYVEFRTIVRCMQVSKNWKDSIKREFSFFSKLDFSEASSRSSKFRDRNVMTVARYSAYAKNNIQEVIGLEKLGILTPTKGLLRCVNSIHTYKTISPLNLPHLMPKMHLIWSPFIELKYFFCATSVTFSTVSKVILACKKLERLELADVVPDLLFDDMDWDKRFDKKHSVLHLKSLQFIRNQIHPFHEKEQEFLASLISCSPNLQELVVTYQSNLISTLKENKQDLKHLHIIDDTKQKSIRDIFYLPSSLENLSIIPSTPSMTIASAYLFSIANVPTSLKSVELSLFIRLTDQEIENTVKFLVSSPNLRSLILRDSLPISSKFMELFTYLPHLEVLDLSDNAELNNDHLSHIVACCPKLEVLNLSNCISVTGSGFVSLLRGLALLKRVEIVNCSSVSKDAIDAARAKGIEVTVSNQQNASLKGTKRIRLI</sequence>
<proteinExistence type="predicted"/>
<dbReference type="GO" id="GO:1903464">
    <property type="term" value="P:negative regulation of mitotic cell cycle DNA replication"/>
    <property type="evidence" value="ECO:0007669"/>
    <property type="project" value="EnsemblFungi"/>
</dbReference>
<dbReference type="Gene3D" id="1.20.1280.50">
    <property type="match status" value="1"/>
</dbReference>
<dbReference type="InterPro" id="IPR006553">
    <property type="entry name" value="Leu-rich_rpt_Cys-con_subtyp"/>
</dbReference>
<dbReference type="GO" id="GO:0000723">
    <property type="term" value="P:telomere maintenance"/>
    <property type="evidence" value="ECO:0007669"/>
    <property type="project" value="EnsemblFungi"/>
</dbReference>
<name>S9PXD9_SCHOY</name>
<dbReference type="SUPFAM" id="SSF48452">
    <property type="entry name" value="TPR-like"/>
    <property type="match status" value="1"/>
</dbReference>
<dbReference type="PROSITE" id="PS50181">
    <property type="entry name" value="FBOX"/>
    <property type="match status" value="1"/>
</dbReference>
<dbReference type="Gene3D" id="1.25.40.10">
    <property type="entry name" value="Tetratricopeptide repeat domain"/>
    <property type="match status" value="1"/>
</dbReference>
<dbReference type="SUPFAM" id="SSF52047">
    <property type="entry name" value="RNI-like"/>
    <property type="match status" value="1"/>
</dbReference>
<dbReference type="OMA" id="MRDLWMR"/>
<dbReference type="PANTHER" id="PTHR16134">
    <property type="entry name" value="F-BOX/TPR REPEAT PROTEIN POF3"/>
    <property type="match status" value="1"/>
</dbReference>
<dbReference type="InterPro" id="IPR032675">
    <property type="entry name" value="LRR_dom_sf"/>
</dbReference>
<evidence type="ECO:0000313" key="3">
    <source>
        <dbReference type="Proteomes" id="UP000016088"/>
    </source>
</evidence>
<gene>
    <name evidence="2" type="ORF">SOCG_04806</name>
</gene>
<accession>S9PXD9</accession>
<feature type="domain" description="F-box" evidence="1">
    <location>
        <begin position="133"/>
        <end position="180"/>
    </location>
</feature>
<dbReference type="GO" id="GO:0031146">
    <property type="term" value="P:SCF-dependent proteasomal ubiquitin-dependent protein catabolic process"/>
    <property type="evidence" value="ECO:0007669"/>
    <property type="project" value="EnsemblFungi"/>
</dbReference>
<dbReference type="Gene3D" id="3.80.10.10">
    <property type="entry name" value="Ribonuclease Inhibitor"/>
    <property type="match status" value="1"/>
</dbReference>
<dbReference type="HOGENOM" id="CLU_472639_0_0_1"/>
<organism evidence="2 3">
    <name type="scientific">Schizosaccharomyces octosporus (strain yFS286)</name>
    <name type="common">Fission yeast</name>
    <name type="synonym">Octosporomyces octosporus</name>
    <dbReference type="NCBI Taxonomy" id="483514"/>
    <lineage>
        <taxon>Eukaryota</taxon>
        <taxon>Fungi</taxon>
        <taxon>Dikarya</taxon>
        <taxon>Ascomycota</taxon>
        <taxon>Taphrinomycotina</taxon>
        <taxon>Schizosaccharomycetes</taxon>
        <taxon>Schizosaccharomycetales</taxon>
        <taxon>Schizosaccharomycetaceae</taxon>
        <taxon>Schizosaccharomyces</taxon>
    </lineage>
</organism>
<dbReference type="GeneID" id="25033766"/>
<dbReference type="VEuPathDB" id="FungiDB:SOCG_04806"/>
<dbReference type="GO" id="GO:1990756">
    <property type="term" value="F:ubiquitin-like ligase-substrate adaptor activity"/>
    <property type="evidence" value="ECO:0007669"/>
    <property type="project" value="EnsemblFungi"/>
</dbReference>
<dbReference type="Pfam" id="PF12937">
    <property type="entry name" value="F-box-like"/>
    <property type="match status" value="1"/>
</dbReference>
<keyword evidence="3" id="KW-1185">Reference proteome</keyword>
<reference evidence="2 3" key="1">
    <citation type="journal article" date="2011" name="Science">
        <title>Comparative functional genomics of the fission yeasts.</title>
        <authorList>
            <person name="Rhind N."/>
            <person name="Chen Z."/>
            <person name="Yassour M."/>
            <person name="Thompson D.A."/>
            <person name="Haas B.J."/>
            <person name="Habib N."/>
            <person name="Wapinski I."/>
            <person name="Roy S."/>
            <person name="Lin M.F."/>
            <person name="Heiman D.I."/>
            <person name="Young S.K."/>
            <person name="Furuya K."/>
            <person name="Guo Y."/>
            <person name="Pidoux A."/>
            <person name="Chen H.M."/>
            <person name="Robbertse B."/>
            <person name="Goldberg J.M."/>
            <person name="Aoki K."/>
            <person name="Bayne E.H."/>
            <person name="Berlin A.M."/>
            <person name="Desjardins C.A."/>
            <person name="Dobbs E."/>
            <person name="Dukaj L."/>
            <person name="Fan L."/>
            <person name="FitzGerald M.G."/>
            <person name="French C."/>
            <person name="Gujja S."/>
            <person name="Hansen K."/>
            <person name="Keifenheim D."/>
            <person name="Levin J.Z."/>
            <person name="Mosher R.A."/>
            <person name="Mueller C.A."/>
            <person name="Pfiffner J."/>
            <person name="Priest M."/>
            <person name="Russ C."/>
            <person name="Smialowska A."/>
            <person name="Swoboda P."/>
            <person name="Sykes S.M."/>
            <person name="Vaughn M."/>
            <person name="Vengrova S."/>
            <person name="Yoder R."/>
            <person name="Zeng Q."/>
            <person name="Allshire R."/>
            <person name="Baulcombe D."/>
            <person name="Birren B.W."/>
            <person name="Brown W."/>
            <person name="Ekwall K."/>
            <person name="Kellis M."/>
            <person name="Leatherwood J."/>
            <person name="Levin H."/>
            <person name="Margalit H."/>
            <person name="Martienssen R."/>
            <person name="Nieduszynski C.A."/>
            <person name="Spatafora J.W."/>
            <person name="Friedman N."/>
            <person name="Dalgaard J.Z."/>
            <person name="Baumann P."/>
            <person name="Niki H."/>
            <person name="Regev A."/>
            <person name="Nusbaum C."/>
        </authorList>
    </citation>
    <scope>NUCLEOTIDE SEQUENCE [LARGE SCALE GENOMIC DNA]</scope>
    <source>
        <strain evidence="3">yFS286</strain>
    </source>
</reference>
<dbReference type="InterPro" id="IPR001810">
    <property type="entry name" value="F-box_dom"/>
</dbReference>
<dbReference type="Pfam" id="PF13855">
    <property type="entry name" value="LRR_8"/>
    <property type="match status" value="1"/>
</dbReference>
<dbReference type="InterPro" id="IPR001611">
    <property type="entry name" value="Leu-rich_rpt"/>
</dbReference>
<evidence type="ECO:0000313" key="2">
    <source>
        <dbReference type="EMBL" id="EPX72113.1"/>
    </source>
</evidence>